<evidence type="ECO:0000256" key="2">
    <source>
        <dbReference type="ARBA" id="ARBA00023015"/>
    </source>
</evidence>
<accession>A0A061GIL1</accession>
<dbReference type="Proteomes" id="UP000026915">
    <property type="component" value="Chromosome 6"/>
</dbReference>
<dbReference type="CDD" id="cd12203">
    <property type="entry name" value="GT1"/>
    <property type="match status" value="1"/>
</dbReference>
<keyword evidence="2" id="KW-0805">Transcription regulation</keyword>
<evidence type="ECO:0000256" key="6">
    <source>
        <dbReference type="SAM" id="MobiDB-lite"/>
    </source>
</evidence>
<keyword evidence="3 8" id="KW-0238">DNA-binding</keyword>
<gene>
    <name evidence="8" type="ORF">TCM_030445</name>
</gene>
<feature type="region of interest" description="Disordered" evidence="6">
    <location>
        <begin position="82"/>
        <end position="145"/>
    </location>
</feature>
<sequence>MELFNGGRETFPHHVAPFPDLTAIGMIESAEDSMMGDHRPNLPPQKLRPIRYNGRSPASSQAEDTSEFAEVVELVGDEVCPVNGDSGEYLEPPVKAEVGDVVDTGGGDGPPNSEHGGDSSSSSSSDSDDNDMSTTLNEPLNRKRKRKKSKKIELFLEKLVMKVMEKQELMHKQLIETIEKRERERIIREEAWKQQEMERIKRDEEARAQETSRSIALISFIKNVLGHDIEIPVQSTISCMEETGGKEMSEGHIQKDMISLCDPINRWQEGKMQANGGENHVHEDIGINCDPSNRRWPDAEVQALIMLRSALEHKFRVTGSKCSIWDEISVGMYNMGYCRSAKKCKEKWENINKYFRKSMGSGKKHLENSKRCAYFHELDMLYKNGLVSPANHVNWTKDENEDRGELTPKAGSENVIGA</sequence>
<dbReference type="InterPro" id="IPR001005">
    <property type="entry name" value="SANT/Myb"/>
</dbReference>
<dbReference type="GO" id="GO:0006355">
    <property type="term" value="P:regulation of DNA-templated transcription"/>
    <property type="evidence" value="ECO:0007669"/>
    <property type="project" value="UniProtKB-ARBA"/>
</dbReference>
<protein>
    <submittedName>
        <fullName evidence="8">Duplicated homeodomain-like superfamily protein, putative isoform 1</fullName>
    </submittedName>
</protein>
<dbReference type="Pfam" id="PF13837">
    <property type="entry name" value="Myb_DNA-bind_4"/>
    <property type="match status" value="1"/>
</dbReference>
<dbReference type="AlphaFoldDB" id="A0A061GIL1"/>
<dbReference type="GO" id="GO:0003677">
    <property type="term" value="F:DNA binding"/>
    <property type="evidence" value="ECO:0007669"/>
    <property type="project" value="UniProtKB-KW"/>
</dbReference>
<evidence type="ECO:0000313" key="8">
    <source>
        <dbReference type="EMBL" id="EOY28997.1"/>
    </source>
</evidence>
<evidence type="ECO:0000256" key="3">
    <source>
        <dbReference type="ARBA" id="ARBA00023125"/>
    </source>
</evidence>
<dbReference type="eggNOG" id="KOG4282">
    <property type="taxonomic scope" value="Eukaryota"/>
</dbReference>
<organism evidence="8 9">
    <name type="scientific">Theobroma cacao</name>
    <name type="common">Cacao</name>
    <name type="synonym">Cocoa</name>
    <dbReference type="NCBI Taxonomy" id="3641"/>
    <lineage>
        <taxon>Eukaryota</taxon>
        <taxon>Viridiplantae</taxon>
        <taxon>Streptophyta</taxon>
        <taxon>Embryophyta</taxon>
        <taxon>Tracheophyta</taxon>
        <taxon>Spermatophyta</taxon>
        <taxon>Magnoliopsida</taxon>
        <taxon>eudicotyledons</taxon>
        <taxon>Gunneridae</taxon>
        <taxon>Pentapetalae</taxon>
        <taxon>rosids</taxon>
        <taxon>malvids</taxon>
        <taxon>Malvales</taxon>
        <taxon>Malvaceae</taxon>
        <taxon>Byttnerioideae</taxon>
        <taxon>Theobroma</taxon>
    </lineage>
</organism>
<name>A0A061GIL1_THECC</name>
<dbReference type="FunFam" id="1.10.10.60:FF:000092">
    <property type="entry name" value="Trihelix transcription factor GT-2"/>
    <property type="match status" value="1"/>
</dbReference>
<keyword evidence="4" id="KW-0804">Transcription</keyword>
<dbReference type="OMA" id="FRFMGSK"/>
<dbReference type="PROSITE" id="PS50090">
    <property type="entry name" value="MYB_LIKE"/>
    <property type="match status" value="1"/>
</dbReference>
<dbReference type="STRING" id="3641.A0A061GIL1"/>
<evidence type="ECO:0000259" key="7">
    <source>
        <dbReference type="PROSITE" id="PS50090"/>
    </source>
</evidence>
<feature type="region of interest" description="Disordered" evidence="6">
    <location>
        <begin position="396"/>
        <end position="418"/>
    </location>
</feature>
<feature type="compositionally biased region" description="Basic and acidic residues" evidence="6">
    <location>
        <begin position="396"/>
        <end position="406"/>
    </location>
</feature>
<feature type="domain" description="Myb-like" evidence="7">
    <location>
        <begin position="288"/>
        <end position="352"/>
    </location>
</feature>
<dbReference type="PANTHER" id="PTHR21654">
    <property type="entry name" value="FI21293P1"/>
    <property type="match status" value="1"/>
</dbReference>
<evidence type="ECO:0000313" key="9">
    <source>
        <dbReference type="Proteomes" id="UP000026915"/>
    </source>
</evidence>
<evidence type="ECO:0000256" key="1">
    <source>
        <dbReference type="ARBA" id="ARBA00004123"/>
    </source>
</evidence>
<evidence type="ECO:0000256" key="4">
    <source>
        <dbReference type="ARBA" id="ARBA00023163"/>
    </source>
</evidence>
<dbReference type="Gramene" id="EOY28997">
    <property type="protein sequence ID" value="EOY28997"/>
    <property type="gene ID" value="TCM_030445"/>
</dbReference>
<dbReference type="FunCoup" id="A0A061GIL1">
    <property type="interactions" value="356"/>
</dbReference>
<dbReference type="GO" id="GO:0005634">
    <property type="term" value="C:nucleus"/>
    <property type="evidence" value="ECO:0007669"/>
    <property type="project" value="UniProtKB-SubCell"/>
</dbReference>
<dbReference type="InParanoid" id="A0A061GIL1"/>
<dbReference type="PANTHER" id="PTHR21654:SF7">
    <property type="entry name" value="HOMEODOMAIN-LIKE SUPERFAMILY PROTEIN"/>
    <property type="match status" value="1"/>
</dbReference>
<proteinExistence type="predicted"/>
<feature type="region of interest" description="Disordered" evidence="6">
    <location>
        <begin position="39"/>
        <end position="67"/>
    </location>
</feature>
<dbReference type="EMBL" id="CM001884">
    <property type="protein sequence ID" value="EOY28997.1"/>
    <property type="molecule type" value="Genomic_DNA"/>
</dbReference>
<keyword evidence="5" id="KW-0539">Nucleus</keyword>
<comment type="subcellular location">
    <subcellularLocation>
        <location evidence="1">Nucleus</location>
    </subcellularLocation>
</comment>
<keyword evidence="9" id="KW-1185">Reference proteome</keyword>
<dbReference type="Gene3D" id="1.10.10.60">
    <property type="entry name" value="Homeodomain-like"/>
    <property type="match status" value="1"/>
</dbReference>
<dbReference type="InterPro" id="IPR044822">
    <property type="entry name" value="Myb_DNA-bind_4"/>
</dbReference>
<evidence type="ECO:0000256" key="5">
    <source>
        <dbReference type="ARBA" id="ARBA00023242"/>
    </source>
</evidence>
<keyword evidence="8" id="KW-0371">Homeobox</keyword>
<reference evidence="8 9" key="1">
    <citation type="journal article" date="2013" name="Genome Biol.">
        <title>The genome sequence of the most widely cultivated cacao type and its use to identify candidate genes regulating pod color.</title>
        <authorList>
            <person name="Motamayor J.C."/>
            <person name="Mockaitis K."/>
            <person name="Schmutz J."/>
            <person name="Haiminen N."/>
            <person name="Iii D.L."/>
            <person name="Cornejo O."/>
            <person name="Findley S.D."/>
            <person name="Zheng P."/>
            <person name="Utro F."/>
            <person name="Royaert S."/>
            <person name="Saski C."/>
            <person name="Jenkins J."/>
            <person name="Podicheti R."/>
            <person name="Zhao M."/>
            <person name="Scheffler B.E."/>
            <person name="Stack J.C."/>
            <person name="Feltus F.A."/>
            <person name="Mustiga G.M."/>
            <person name="Amores F."/>
            <person name="Phillips W."/>
            <person name="Marelli J.P."/>
            <person name="May G.D."/>
            <person name="Shapiro H."/>
            <person name="Ma J."/>
            <person name="Bustamante C.D."/>
            <person name="Schnell R.J."/>
            <person name="Main D."/>
            <person name="Gilbert D."/>
            <person name="Parida L."/>
            <person name="Kuhn D.N."/>
        </authorList>
    </citation>
    <scope>NUCLEOTIDE SEQUENCE [LARGE SCALE GENOMIC DNA]</scope>
    <source>
        <strain evidence="9">cv. Matina 1-6</strain>
    </source>
</reference>